<dbReference type="InterPro" id="IPR036866">
    <property type="entry name" value="RibonucZ/Hydroxyglut_hydro"/>
</dbReference>
<evidence type="ECO:0000313" key="2">
    <source>
        <dbReference type="EMBL" id="SNY48114.1"/>
    </source>
</evidence>
<keyword evidence="3" id="KW-1185">Reference proteome</keyword>
<gene>
    <name evidence="2" type="ORF">SAMN05421748_108294</name>
</gene>
<dbReference type="Proteomes" id="UP000219612">
    <property type="component" value="Unassembled WGS sequence"/>
</dbReference>
<organism evidence="2 3">
    <name type="scientific">Paractinoplanes atraurantiacus</name>
    <dbReference type="NCBI Taxonomy" id="1036182"/>
    <lineage>
        <taxon>Bacteria</taxon>
        <taxon>Bacillati</taxon>
        <taxon>Actinomycetota</taxon>
        <taxon>Actinomycetes</taxon>
        <taxon>Micromonosporales</taxon>
        <taxon>Micromonosporaceae</taxon>
        <taxon>Paractinoplanes</taxon>
    </lineage>
</organism>
<name>A0A285IJI5_9ACTN</name>
<dbReference type="InterPro" id="IPR001279">
    <property type="entry name" value="Metallo-B-lactamas"/>
</dbReference>
<dbReference type="EMBL" id="OBDY01000008">
    <property type="protein sequence ID" value="SNY48114.1"/>
    <property type="molecule type" value="Genomic_DNA"/>
</dbReference>
<reference evidence="2 3" key="1">
    <citation type="submission" date="2017-09" db="EMBL/GenBank/DDBJ databases">
        <authorList>
            <person name="Ehlers B."/>
            <person name="Leendertz F.H."/>
        </authorList>
    </citation>
    <scope>NUCLEOTIDE SEQUENCE [LARGE SCALE GENOMIC DNA]</scope>
    <source>
        <strain evidence="2 3">CGMCC 4.6857</strain>
    </source>
</reference>
<dbReference type="Pfam" id="PF00753">
    <property type="entry name" value="Lactamase_B"/>
    <property type="match status" value="1"/>
</dbReference>
<dbReference type="AlphaFoldDB" id="A0A285IJI5"/>
<protein>
    <submittedName>
        <fullName evidence="2">Glyoxylase, beta-lactamase superfamily II</fullName>
    </submittedName>
</protein>
<accession>A0A285IJI5</accession>
<evidence type="ECO:0000313" key="3">
    <source>
        <dbReference type="Proteomes" id="UP000219612"/>
    </source>
</evidence>
<proteinExistence type="predicted"/>
<sequence>MTVVTGTLDVAWNHGRTGEPPIQIHVYDENTVILRQSKTATYEAPFMFLLFGDERALLLDTGATEDSPLRETVDRLIAERHPSPGYGLVVAHSHPHGDHVAGDAQFEDRPDTVVVGHSPEAVHDFFGTEKCDLGGRELTILYSPGHHAAAITVFDPRTGFLLTGDTVLPGRLYVFDHAAFVSTMDQLVEFAESHPVTHVLGCHVEMRRRPRRDYAIGVTYQPDERAPQMTVAQLRAARDAAHAIKGRRGFHRFDDFVIVNEPRKRDVRRLLLRGYLAKALGRRKPPRIRTG</sequence>
<dbReference type="SMART" id="SM00849">
    <property type="entry name" value="Lactamase_B"/>
    <property type="match status" value="1"/>
</dbReference>
<evidence type="ECO:0000259" key="1">
    <source>
        <dbReference type="SMART" id="SM00849"/>
    </source>
</evidence>
<feature type="domain" description="Metallo-beta-lactamase" evidence="1">
    <location>
        <begin position="44"/>
        <end position="203"/>
    </location>
</feature>
<dbReference type="Gene3D" id="3.60.15.10">
    <property type="entry name" value="Ribonuclease Z/Hydroxyacylglutathione hydrolase-like"/>
    <property type="match status" value="1"/>
</dbReference>
<dbReference type="SUPFAM" id="SSF56281">
    <property type="entry name" value="Metallo-hydrolase/oxidoreductase"/>
    <property type="match status" value="1"/>
</dbReference>